<dbReference type="InterPro" id="IPR007287">
    <property type="entry name" value="Sof1"/>
</dbReference>
<keyword evidence="4" id="KW-0677">Repeat</keyword>
<proteinExistence type="inferred from homology"/>
<organism evidence="9 10">
    <name type="scientific">Babesia duncani</name>
    <dbReference type="NCBI Taxonomy" id="323732"/>
    <lineage>
        <taxon>Eukaryota</taxon>
        <taxon>Sar</taxon>
        <taxon>Alveolata</taxon>
        <taxon>Apicomplexa</taxon>
        <taxon>Aconoidasida</taxon>
        <taxon>Piroplasmida</taxon>
        <taxon>Babesiidae</taxon>
        <taxon>Babesia</taxon>
    </lineage>
</organism>
<comment type="similarity">
    <text evidence="2">Belongs to the WD repeat DCAF13/WDSOF1 family.</text>
</comment>
<feature type="repeat" description="WD" evidence="7">
    <location>
        <begin position="279"/>
        <end position="320"/>
    </location>
</feature>
<evidence type="ECO:0000313" key="9">
    <source>
        <dbReference type="EMBL" id="KAK2197209.1"/>
    </source>
</evidence>
<feature type="domain" description="Sof1-like protein" evidence="8">
    <location>
        <begin position="312"/>
        <end position="395"/>
    </location>
</feature>
<accession>A0AAD9PLZ3</accession>
<evidence type="ECO:0000256" key="2">
    <source>
        <dbReference type="ARBA" id="ARBA00005649"/>
    </source>
</evidence>
<dbReference type="PANTHER" id="PTHR22851:SF0">
    <property type="entry name" value="DDB1- AND CUL4-ASSOCIATED FACTOR 13"/>
    <property type="match status" value="1"/>
</dbReference>
<gene>
    <name evidence="9" type="ORF">BdWA1_000208</name>
</gene>
<keyword evidence="6" id="KW-0687">Ribonucleoprotein</keyword>
<evidence type="ECO:0000313" key="10">
    <source>
        <dbReference type="Proteomes" id="UP001214638"/>
    </source>
</evidence>
<evidence type="ECO:0000259" key="8">
    <source>
        <dbReference type="Pfam" id="PF04158"/>
    </source>
</evidence>
<name>A0AAD9PLZ3_9APIC</name>
<dbReference type="InterPro" id="IPR015943">
    <property type="entry name" value="WD40/YVTN_repeat-like_dom_sf"/>
</dbReference>
<evidence type="ECO:0000256" key="3">
    <source>
        <dbReference type="ARBA" id="ARBA00022574"/>
    </source>
</evidence>
<keyword evidence="10" id="KW-1185">Reference proteome</keyword>
<keyword evidence="5" id="KW-0539">Nucleus</keyword>
<evidence type="ECO:0000256" key="7">
    <source>
        <dbReference type="PROSITE-ProRule" id="PRU00221"/>
    </source>
</evidence>
<evidence type="ECO:0000256" key="1">
    <source>
        <dbReference type="ARBA" id="ARBA00004604"/>
    </source>
</evidence>
<evidence type="ECO:0000256" key="6">
    <source>
        <dbReference type="ARBA" id="ARBA00023274"/>
    </source>
</evidence>
<dbReference type="InterPro" id="IPR001680">
    <property type="entry name" value="WD40_rpt"/>
</dbReference>
<dbReference type="Gene3D" id="2.130.10.10">
    <property type="entry name" value="YVTN repeat-like/Quinoprotein amine dehydrogenase"/>
    <property type="match status" value="2"/>
</dbReference>
<evidence type="ECO:0000256" key="5">
    <source>
        <dbReference type="ARBA" id="ARBA00023242"/>
    </source>
</evidence>
<comment type="caution">
    <text evidence="9">The sequence shown here is derived from an EMBL/GenBank/DDBJ whole genome shotgun (WGS) entry which is preliminary data.</text>
</comment>
<feature type="repeat" description="WD" evidence="7">
    <location>
        <begin position="53"/>
        <end position="94"/>
    </location>
</feature>
<comment type="subcellular location">
    <subcellularLocation>
        <location evidence="1">Nucleus</location>
        <location evidence="1">Nucleolus</location>
    </subcellularLocation>
</comment>
<dbReference type="GO" id="GO:0032040">
    <property type="term" value="C:small-subunit processome"/>
    <property type="evidence" value="ECO:0007669"/>
    <property type="project" value="TreeGrafter"/>
</dbReference>
<dbReference type="InterPro" id="IPR051733">
    <property type="entry name" value="WD_repeat_DCAF13/WDSOF1"/>
</dbReference>
<dbReference type="GO" id="GO:0000462">
    <property type="term" value="P:maturation of SSU-rRNA from tricistronic rRNA transcript (SSU-rRNA, 5.8S rRNA, LSU-rRNA)"/>
    <property type="evidence" value="ECO:0007669"/>
    <property type="project" value="TreeGrafter"/>
</dbReference>
<dbReference type="EMBL" id="JALLKP010000001">
    <property type="protein sequence ID" value="KAK2197209.1"/>
    <property type="molecule type" value="Genomic_DNA"/>
</dbReference>
<dbReference type="RefSeq" id="XP_067804051.1">
    <property type="nucleotide sequence ID" value="XM_067945260.1"/>
</dbReference>
<dbReference type="SUPFAM" id="SSF50978">
    <property type="entry name" value="WD40 repeat-like"/>
    <property type="match status" value="1"/>
</dbReference>
<dbReference type="Pfam" id="PF00400">
    <property type="entry name" value="WD40"/>
    <property type="match status" value="4"/>
</dbReference>
<dbReference type="PROSITE" id="PS50082">
    <property type="entry name" value="WD_REPEATS_2"/>
    <property type="match status" value="2"/>
</dbReference>
<dbReference type="InterPro" id="IPR036322">
    <property type="entry name" value="WD40_repeat_dom_sf"/>
</dbReference>
<reference evidence="9" key="1">
    <citation type="journal article" date="2023" name="Nat. Microbiol.">
        <title>Babesia duncani multi-omics identifies virulence factors and drug targets.</title>
        <authorList>
            <person name="Singh P."/>
            <person name="Lonardi S."/>
            <person name="Liang Q."/>
            <person name="Vydyam P."/>
            <person name="Khabirova E."/>
            <person name="Fang T."/>
            <person name="Gihaz S."/>
            <person name="Thekkiniath J."/>
            <person name="Munshi M."/>
            <person name="Abel S."/>
            <person name="Ciampossin L."/>
            <person name="Batugedara G."/>
            <person name="Gupta M."/>
            <person name="Lu X.M."/>
            <person name="Lenz T."/>
            <person name="Chakravarty S."/>
            <person name="Cornillot E."/>
            <person name="Hu Y."/>
            <person name="Ma W."/>
            <person name="Gonzalez L.M."/>
            <person name="Sanchez S."/>
            <person name="Estrada K."/>
            <person name="Sanchez-Flores A."/>
            <person name="Montero E."/>
            <person name="Harb O.S."/>
            <person name="Le Roch K.G."/>
            <person name="Mamoun C.B."/>
        </authorList>
    </citation>
    <scope>NUCLEOTIDE SEQUENCE</scope>
    <source>
        <strain evidence="9">WA1</strain>
    </source>
</reference>
<dbReference type="Pfam" id="PF04158">
    <property type="entry name" value="Sof1"/>
    <property type="match status" value="1"/>
</dbReference>
<evidence type="ECO:0000256" key="4">
    <source>
        <dbReference type="ARBA" id="ARBA00022737"/>
    </source>
</evidence>
<dbReference type="SMART" id="SM00320">
    <property type="entry name" value="WD40"/>
    <property type="match status" value="5"/>
</dbReference>
<keyword evidence="3 7" id="KW-0853">WD repeat</keyword>
<dbReference type="GeneID" id="94334506"/>
<sequence>MFAKPLVAVLEGHTDSVNCMSTSRTRLCDLFTGSNNGEVRMFNLLKKHSGKPLGSHASCVNGICTNRDGSLVYSCGNDKYIKCWKLLEQEMLQSNKEENATTCNPEPVELYLSKSMLNGIDYNWQRDIFATAGDVLEIWDGLKSLPISKFEWGCDSLYCVKFNNSDVNLLASSGGDNSVGLYDIRANSPIRKLLLKLRSNAISWNPQNPINFTIANEDSNLYTFDTRNLKQALIVHKDFTNAVTDVDYSPTGTEFVACSFDKCIRLFDAKGITSRDIYSNRRMQNISSCRFSLDGRFVMSGSADMCVRIWKARASEPLRPKSQREKASLQYRNALAEKYRALPEIRRIQKHHHVPALVLKLKKTQLEKNTAKRRREINKALHSKDPKLVLEKEKPIIKQVE</sequence>
<protein>
    <submittedName>
        <fullName evidence="9">Bifunctional WD40-repeat-containing domain superfamily/WD40 repeat/Sof1-like protein/WD40-YVTN repeat-like-containing domain superfamily</fullName>
    </submittedName>
</protein>
<dbReference type="KEGG" id="bdw:94334506"/>
<dbReference type="PANTHER" id="PTHR22851">
    <property type="entry name" value="U3 SMALL NUCLEOLAR RNA U3 SNORNA ASSOCIATED PROTEIN"/>
    <property type="match status" value="1"/>
</dbReference>
<dbReference type="AlphaFoldDB" id="A0AAD9PLZ3"/>
<dbReference type="Proteomes" id="UP001214638">
    <property type="component" value="Unassembled WGS sequence"/>
</dbReference>